<reference evidence="2" key="1">
    <citation type="thesis" date="2021" institute="BYU ScholarsArchive" country="Provo, UT, USA">
        <title>Applications of and Algorithms for Genome Assembly and Genomic Analyses with an Emphasis on Marine Teleosts.</title>
        <authorList>
            <person name="Pickett B.D."/>
        </authorList>
    </citation>
    <scope>NUCLEOTIDE SEQUENCE</scope>
    <source>
        <strain evidence="2">HI-2016</strain>
    </source>
</reference>
<evidence type="ECO:0000313" key="2">
    <source>
        <dbReference type="EMBL" id="KAG9328781.1"/>
    </source>
</evidence>
<accession>A0A8T2MS60</accession>
<gene>
    <name evidence="2" type="ORF">JZ751_010661</name>
    <name evidence="3" type="ORF">JZ751_026004</name>
</gene>
<dbReference type="AlphaFoldDB" id="A0A8T2MS60"/>
<sequence>MSSGKALRSSCLLEMDGDKWMDFHTWNETQRNLRAPWARYTNTNQRKKRGLTYARHPEHGPDCADTTEEDRRVEL</sequence>
<keyword evidence="4" id="KW-1185">Reference proteome</keyword>
<organism evidence="2 4">
    <name type="scientific">Albula glossodonta</name>
    <name type="common">roundjaw bonefish</name>
    <dbReference type="NCBI Taxonomy" id="121402"/>
    <lineage>
        <taxon>Eukaryota</taxon>
        <taxon>Metazoa</taxon>
        <taxon>Chordata</taxon>
        <taxon>Craniata</taxon>
        <taxon>Vertebrata</taxon>
        <taxon>Euteleostomi</taxon>
        <taxon>Actinopterygii</taxon>
        <taxon>Neopterygii</taxon>
        <taxon>Teleostei</taxon>
        <taxon>Albuliformes</taxon>
        <taxon>Albulidae</taxon>
        <taxon>Albula</taxon>
    </lineage>
</organism>
<protein>
    <submittedName>
        <fullName evidence="2">Uncharacterized protein</fullName>
    </submittedName>
</protein>
<proteinExistence type="predicted"/>
<comment type="caution">
    <text evidence="2">The sequence shown here is derived from an EMBL/GenBank/DDBJ whole genome shotgun (WGS) entry which is preliminary data.</text>
</comment>
<evidence type="ECO:0000313" key="3">
    <source>
        <dbReference type="EMBL" id="KAG9330242.1"/>
    </source>
</evidence>
<dbReference type="EMBL" id="JAFBMS010000682">
    <property type="protein sequence ID" value="KAG9330242.1"/>
    <property type="molecule type" value="Genomic_DNA"/>
</dbReference>
<feature type="non-terminal residue" evidence="2">
    <location>
        <position position="75"/>
    </location>
</feature>
<evidence type="ECO:0000256" key="1">
    <source>
        <dbReference type="SAM" id="MobiDB-lite"/>
    </source>
</evidence>
<dbReference type="Proteomes" id="UP000824540">
    <property type="component" value="Unassembled WGS sequence"/>
</dbReference>
<name>A0A8T2MS60_9TELE</name>
<dbReference type="EMBL" id="JAFBMS010001829">
    <property type="protein sequence ID" value="KAG9328781.1"/>
    <property type="molecule type" value="Genomic_DNA"/>
</dbReference>
<feature type="region of interest" description="Disordered" evidence="1">
    <location>
        <begin position="48"/>
        <end position="75"/>
    </location>
</feature>
<evidence type="ECO:0000313" key="4">
    <source>
        <dbReference type="Proteomes" id="UP000824540"/>
    </source>
</evidence>